<dbReference type="SUPFAM" id="SSF55729">
    <property type="entry name" value="Acyl-CoA N-acyltransferases (Nat)"/>
    <property type="match status" value="1"/>
</dbReference>
<proteinExistence type="predicted"/>
<feature type="domain" description="N-acetyltransferase" evidence="3">
    <location>
        <begin position="1"/>
        <end position="129"/>
    </location>
</feature>
<gene>
    <name evidence="4" type="primary">mshD_2</name>
    <name evidence="4" type="ORF">HRbin22_00584</name>
</gene>
<dbReference type="InterPro" id="IPR050832">
    <property type="entry name" value="Bact_Acetyltransf"/>
</dbReference>
<dbReference type="Gene3D" id="3.40.630.30">
    <property type="match status" value="1"/>
</dbReference>
<name>A0A2H5Y4I6_9CHLR</name>
<dbReference type="Pfam" id="PF13508">
    <property type="entry name" value="Acetyltransf_7"/>
    <property type="match status" value="1"/>
</dbReference>
<reference evidence="5" key="1">
    <citation type="submission" date="2017-09" db="EMBL/GenBank/DDBJ databases">
        <title>Metaegenomics of thermophilic ammonia-oxidizing enrichment culture.</title>
        <authorList>
            <person name="Kato S."/>
            <person name="Suzuki K."/>
        </authorList>
    </citation>
    <scope>NUCLEOTIDE SEQUENCE [LARGE SCALE GENOMIC DNA]</scope>
</reference>
<evidence type="ECO:0000313" key="4">
    <source>
        <dbReference type="EMBL" id="GBD08350.1"/>
    </source>
</evidence>
<dbReference type="Proteomes" id="UP000236642">
    <property type="component" value="Unassembled WGS sequence"/>
</dbReference>
<keyword evidence="1 4" id="KW-0808">Transferase</keyword>
<dbReference type="EC" id="2.3.1.189" evidence="4"/>
<accession>A0A2H5Y4I6</accession>
<dbReference type="InterPro" id="IPR016181">
    <property type="entry name" value="Acyl_CoA_acyltransferase"/>
</dbReference>
<evidence type="ECO:0000259" key="3">
    <source>
        <dbReference type="PROSITE" id="PS51186"/>
    </source>
</evidence>
<dbReference type="AlphaFoldDB" id="A0A2H5Y4I6"/>
<dbReference type="EMBL" id="BEHY01000008">
    <property type="protein sequence ID" value="GBD08350.1"/>
    <property type="molecule type" value="Genomic_DNA"/>
</dbReference>
<dbReference type="PANTHER" id="PTHR43877">
    <property type="entry name" value="AMINOALKYLPHOSPHONATE N-ACETYLTRANSFERASE-RELATED-RELATED"/>
    <property type="match status" value="1"/>
</dbReference>
<evidence type="ECO:0000256" key="2">
    <source>
        <dbReference type="ARBA" id="ARBA00023315"/>
    </source>
</evidence>
<evidence type="ECO:0000256" key="1">
    <source>
        <dbReference type="ARBA" id="ARBA00022679"/>
    </source>
</evidence>
<sequence length="157" mass="17805">MKAEEAHLRPARPEDQAVIRRLVHQARLNPLGLHGSRFLVVEVAGQVVGAVQIRPHRDGSRELASLVVDPAWRGRGLGSMMVQALLAREPGPLYLICRAELEGFYQRFGFQRVSRPEMPPFFRWIDRMARLARPFGGSWVVMRWEPAGAGMDLPDRE</sequence>
<keyword evidence="2 4" id="KW-0012">Acyltransferase</keyword>
<protein>
    <submittedName>
        <fullName evidence="4">Mycothiol acetyltransferase</fullName>
        <ecNumber evidence="4">2.3.1.189</ecNumber>
    </submittedName>
</protein>
<dbReference type="CDD" id="cd04301">
    <property type="entry name" value="NAT_SF"/>
    <property type="match status" value="1"/>
</dbReference>
<dbReference type="PROSITE" id="PS51186">
    <property type="entry name" value="GNAT"/>
    <property type="match status" value="1"/>
</dbReference>
<dbReference type="InterPro" id="IPR000182">
    <property type="entry name" value="GNAT_dom"/>
</dbReference>
<evidence type="ECO:0000313" key="5">
    <source>
        <dbReference type="Proteomes" id="UP000236642"/>
    </source>
</evidence>
<organism evidence="4 5">
    <name type="scientific">Candidatus Thermoflexus japonica</name>
    <dbReference type="NCBI Taxonomy" id="2035417"/>
    <lineage>
        <taxon>Bacteria</taxon>
        <taxon>Bacillati</taxon>
        <taxon>Chloroflexota</taxon>
        <taxon>Thermoflexia</taxon>
        <taxon>Thermoflexales</taxon>
        <taxon>Thermoflexaceae</taxon>
        <taxon>Thermoflexus</taxon>
    </lineage>
</organism>
<dbReference type="GO" id="GO:0035447">
    <property type="term" value="F:mycothiol synthase activity"/>
    <property type="evidence" value="ECO:0007669"/>
    <property type="project" value="UniProtKB-EC"/>
</dbReference>
<comment type="caution">
    <text evidence="4">The sequence shown here is derived from an EMBL/GenBank/DDBJ whole genome shotgun (WGS) entry which is preliminary data.</text>
</comment>